<dbReference type="EnsemblPlants" id="HORVU.MOREX.r3.7HG0739830.1">
    <property type="protein sequence ID" value="HORVU.MOREX.r3.7HG0739830.1.CDS1"/>
    <property type="gene ID" value="HORVU.MOREX.r3.7HG0739830"/>
</dbReference>
<dbReference type="Gramene" id="HORVU.MOREX.r3.7HG0739830.1">
    <property type="protein sequence ID" value="HORVU.MOREX.r3.7HG0739830.1.CDS1"/>
    <property type="gene ID" value="HORVU.MOREX.r3.7HG0739830"/>
</dbReference>
<evidence type="ECO:0000313" key="1">
    <source>
        <dbReference type="EnsemblPlants" id="HORVU.MOREX.r3.7HG0739830.1.CDS1"/>
    </source>
</evidence>
<proteinExistence type="predicted"/>
<name>A0A8I6ZEY3_HORVV</name>
<organism evidence="1 2">
    <name type="scientific">Hordeum vulgare subsp. vulgare</name>
    <name type="common">Domesticated barley</name>
    <dbReference type="NCBI Taxonomy" id="112509"/>
    <lineage>
        <taxon>Eukaryota</taxon>
        <taxon>Viridiplantae</taxon>
        <taxon>Streptophyta</taxon>
        <taxon>Embryophyta</taxon>
        <taxon>Tracheophyta</taxon>
        <taxon>Spermatophyta</taxon>
        <taxon>Magnoliopsida</taxon>
        <taxon>Liliopsida</taxon>
        <taxon>Poales</taxon>
        <taxon>Poaceae</taxon>
        <taxon>BOP clade</taxon>
        <taxon>Pooideae</taxon>
        <taxon>Triticodae</taxon>
        <taxon>Triticeae</taxon>
        <taxon>Hordeinae</taxon>
        <taxon>Hordeum</taxon>
    </lineage>
</organism>
<dbReference type="AlphaFoldDB" id="A0A8I6ZEY3"/>
<accession>A0A8I6ZEY3</accession>
<keyword evidence="2" id="KW-1185">Reference proteome</keyword>
<sequence>MAAAARLSDDEIRLIVAQGVDAPLEETMRKLQSAVSDALHGGECHAHRRIPTLKQLEWADDTEGSARLVAQDMAQYAEDHRAYAADFAGRPGEEARAIAAALLGMAAWEDERQADALEIVLSTLRLRGRYLRALAAEADDMEPEDLVCYAASEFLCFLSKETGGGSVPNGEDAADAARADAMDAAARAGGGVGARFTERFLTLAEKLRHGAAFYARLPGQEPLAEALWRLVAAVEALCADPDELVAKMLASASWMLWRTLNRLALQDSYDLARLKI</sequence>
<dbReference type="Proteomes" id="UP000011116">
    <property type="component" value="Chromosome 7H"/>
</dbReference>
<dbReference type="Gramene" id="HORVU.MOREX.r2.7HG0613650.1">
    <property type="protein sequence ID" value="HORVU.MOREX.r2.7HG0613650.1.CDS.1"/>
    <property type="gene ID" value="HORVU.MOREX.r2.7HG0613650"/>
</dbReference>
<protein>
    <submittedName>
        <fullName evidence="1">Uncharacterized protein</fullName>
    </submittedName>
</protein>
<reference evidence="2" key="1">
    <citation type="journal article" date="2012" name="Nature">
        <title>A physical, genetic and functional sequence assembly of the barley genome.</title>
        <authorList>
            <consortium name="The International Barley Genome Sequencing Consortium"/>
            <person name="Mayer K.F."/>
            <person name="Waugh R."/>
            <person name="Brown J.W."/>
            <person name="Schulman A."/>
            <person name="Langridge P."/>
            <person name="Platzer M."/>
            <person name="Fincher G.B."/>
            <person name="Muehlbauer G.J."/>
            <person name="Sato K."/>
            <person name="Close T.J."/>
            <person name="Wise R.P."/>
            <person name="Stein N."/>
        </authorList>
    </citation>
    <scope>NUCLEOTIDE SEQUENCE [LARGE SCALE GENOMIC DNA]</scope>
    <source>
        <strain evidence="2">cv. Morex</strain>
    </source>
</reference>
<reference evidence="1" key="3">
    <citation type="submission" date="2022-01" db="UniProtKB">
        <authorList>
            <consortium name="EnsemblPlants"/>
        </authorList>
    </citation>
    <scope>IDENTIFICATION</scope>
    <source>
        <strain evidence="1">subsp. vulgare</strain>
    </source>
</reference>
<evidence type="ECO:0000313" key="2">
    <source>
        <dbReference type="Proteomes" id="UP000011116"/>
    </source>
</evidence>
<reference evidence="1" key="2">
    <citation type="submission" date="2020-10" db="EMBL/GenBank/DDBJ databases">
        <authorList>
            <person name="Scholz U."/>
            <person name="Mascher M."/>
            <person name="Fiebig A."/>
        </authorList>
    </citation>
    <scope>NUCLEOTIDE SEQUENCE [LARGE SCALE GENOMIC DNA]</scope>
    <source>
        <strain evidence="1">cv. Morex</strain>
    </source>
</reference>